<sequence length="201" mass="22010">MLKKLALAGSFGLCVLAQAQAAPLYYTITATYTGLADYNTGEFDPARTGQLRAVGYDTNTDGQINADEILTFSFDYISIDHYLIDTYGRCGRDGMGTSWCLDQFSYNGDNALTFEAWEHSTYFEASSGSYVSSGEAAYSYFQYTWGEGITRYDGFRWTPNTQTSIAVSVSAVPEPATYAMFGAGLCAVGAIVRRRRKQTAA</sequence>
<evidence type="ECO:0000259" key="2">
    <source>
        <dbReference type="Pfam" id="PF07589"/>
    </source>
</evidence>
<dbReference type="Proteomes" id="UP000619512">
    <property type="component" value="Unassembled WGS sequence"/>
</dbReference>
<evidence type="ECO:0000313" key="4">
    <source>
        <dbReference type="EMBL" id="QBQ36058.1"/>
    </source>
</evidence>
<dbReference type="NCBIfam" id="TIGR02595">
    <property type="entry name" value="PEP_CTERM"/>
    <property type="match status" value="1"/>
</dbReference>
<dbReference type="InterPro" id="IPR018247">
    <property type="entry name" value="EF_Hand_1_Ca_BS"/>
</dbReference>
<dbReference type="OrthoDB" id="8756071at2"/>
<proteinExistence type="predicted"/>
<evidence type="ECO:0000313" key="5">
    <source>
        <dbReference type="Proteomes" id="UP000294359"/>
    </source>
</evidence>
<dbReference type="AlphaFoldDB" id="A0A4V1ATL2"/>
<accession>A0A4V1ATL2</accession>
<reference evidence="3" key="3">
    <citation type="submission" date="2022-12" db="EMBL/GenBank/DDBJ databases">
        <authorList>
            <person name="Sun Q."/>
            <person name="Kim S."/>
        </authorList>
    </citation>
    <scope>NUCLEOTIDE SEQUENCE</scope>
    <source>
        <strain evidence="3">KCTC 12344</strain>
    </source>
</reference>
<dbReference type="Pfam" id="PF07589">
    <property type="entry name" value="PEP-CTERM"/>
    <property type="match status" value="1"/>
</dbReference>
<dbReference type="EMBL" id="BMWW01000001">
    <property type="protein sequence ID" value="GGY78413.1"/>
    <property type="molecule type" value="Genomic_DNA"/>
</dbReference>
<reference evidence="4 5" key="2">
    <citation type="submission" date="2019-03" db="EMBL/GenBank/DDBJ databases">
        <title>Draft Genome Sequences of Six Type Strains of the Genus Massilia.</title>
        <authorList>
            <person name="Miess H."/>
            <person name="Frediansyhah A."/>
            <person name="Gross H."/>
        </authorList>
    </citation>
    <scope>NUCLEOTIDE SEQUENCE [LARGE SCALE GENOMIC DNA]</scope>
    <source>
        <strain evidence="4 5">DSM 17505</strain>
    </source>
</reference>
<gene>
    <name evidence="4" type="ORF">E1742_07760</name>
    <name evidence="3" type="ORF">GCM10007388_09130</name>
</gene>
<dbReference type="Proteomes" id="UP000294359">
    <property type="component" value="Chromosome"/>
</dbReference>
<feature type="signal peptide" evidence="1">
    <location>
        <begin position="1"/>
        <end position="21"/>
    </location>
</feature>
<evidence type="ECO:0000313" key="6">
    <source>
        <dbReference type="Proteomes" id="UP000619512"/>
    </source>
</evidence>
<organism evidence="3 6">
    <name type="scientific">Pseudoduganella plicata</name>
    <dbReference type="NCBI Taxonomy" id="321984"/>
    <lineage>
        <taxon>Bacteria</taxon>
        <taxon>Pseudomonadati</taxon>
        <taxon>Pseudomonadota</taxon>
        <taxon>Betaproteobacteria</taxon>
        <taxon>Burkholderiales</taxon>
        <taxon>Oxalobacteraceae</taxon>
        <taxon>Telluria group</taxon>
        <taxon>Pseudoduganella</taxon>
    </lineage>
</organism>
<feature type="chain" id="PRO_5044609874" evidence="1">
    <location>
        <begin position="22"/>
        <end position="201"/>
    </location>
</feature>
<protein>
    <submittedName>
        <fullName evidence="4">PEP-CTERM sorting domain-containing protein</fullName>
    </submittedName>
</protein>
<feature type="domain" description="Ice-binding protein C-terminal" evidence="2">
    <location>
        <begin position="171"/>
        <end position="196"/>
    </location>
</feature>
<dbReference type="RefSeq" id="WP_134384347.1">
    <property type="nucleotide sequence ID" value="NZ_BMWW01000001.1"/>
</dbReference>
<evidence type="ECO:0000256" key="1">
    <source>
        <dbReference type="SAM" id="SignalP"/>
    </source>
</evidence>
<keyword evidence="5" id="KW-1185">Reference proteome</keyword>
<name>A0A4V1ATL2_9BURK</name>
<dbReference type="InterPro" id="IPR013424">
    <property type="entry name" value="Ice-binding_C"/>
</dbReference>
<dbReference type="PROSITE" id="PS00018">
    <property type="entry name" value="EF_HAND_1"/>
    <property type="match status" value="1"/>
</dbReference>
<reference evidence="3" key="1">
    <citation type="journal article" date="2014" name="Int. J. Syst. Evol. Microbiol.">
        <title>Complete genome sequence of Corynebacterium casei LMG S-19264T (=DSM 44701T), isolated from a smear-ripened cheese.</title>
        <authorList>
            <consortium name="US DOE Joint Genome Institute (JGI-PGF)"/>
            <person name="Walter F."/>
            <person name="Albersmeier A."/>
            <person name="Kalinowski J."/>
            <person name="Ruckert C."/>
        </authorList>
    </citation>
    <scope>NUCLEOTIDE SEQUENCE</scope>
    <source>
        <strain evidence="3">KCTC 12344</strain>
    </source>
</reference>
<dbReference type="EMBL" id="CP038026">
    <property type="protein sequence ID" value="QBQ36058.1"/>
    <property type="molecule type" value="Genomic_DNA"/>
</dbReference>
<keyword evidence="1" id="KW-0732">Signal</keyword>
<evidence type="ECO:0000313" key="3">
    <source>
        <dbReference type="EMBL" id="GGY78413.1"/>
    </source>
</evidence>